<proteinExistence type="predicted"/>
<protein>
    <submittedName>
        <fullName evidence="1">2032_t:CDS:1</fullName>
    </submittedName>
</protein>
<sequence>SWGRLGFLKQRYPTVPLMLLTATASSTHIEAIHETLNIEQDNFEIIRSTNLLRQEIRYEVVSKKERKDTIIGEMAEMICTIEDVELIQLSGRAGRDGKPAKDVIFFGLKDFDSENVNPVYEEYLQTMQKDLFNIAAFCAIQYDCCQQFLCKYLWPELSSSYYECNNCDNCQRRSRENPQLTNALSEILEMLEIVEALTKNSLIEVSPDDVIDVFSRSNTDKIRKNKYNELTLQKNTREVKLYKEEPPTILVPKEIARIALNDLVCKNLVKQEIRLQKSKTIQYLSCNIIVMGISDNAKERAEKECWEYW</sequence>
<name>A0ACA9NJ48_9GLOM</name>
<comment type="caution">
    <text evidence="1">The sequence shown here is derived from an EMBL/GenBank/DDBJ whole genome shotgun (WGS) entry which is preliminary data.</text>
</comment>
<dbReference type="EMBL" id="CAJVPU010017226">
    <property type="protein sequence ID" value="CAG8658195.1"/>
    <property type="molecule type" value="Genomic_DNA"/>
</dbReference>
<evidence type="ECO:0000313" key="2">
    <source>
        <dbReference type="Proteomes" id="UP000789702"/>
    </source>
</evidence>
<reference evidence="1" key="1">
    <citation type="submission" date="2021-06" db="EMBL/GenBank/DDBJ databases">
        <authorList>
            <person name="Kallberg Y."/>
            <person name="Tangrot J."/>
            <person name="Rosling A."/>
        </authorList>
    </citation>
    <scope>NUCLEOTIDE SEQUENCE</scope>
    <source>
        <strain evidence="1">IL203A</strain>
    </source>
</reference>
<dbReference type="Proteomes" id="UP000789702">
    <property type="component" value="Unassembled WGS sequence"/>
</dbReference>
<accession>A0ACA9NJ48</accession>
<feature type="non-terminal residue" evidence="1">
    <location>
        <position position="309"/>
    </location>
</feature>
<evidence type="ECO:0000313" key="1">
    <source>
        <dbReference type="EMBL" id="CAG8658195.1"/>
    </source>
</evidence>
<organism evidence="1 2">
    <name type="scientific">Dentiscutata heterogama</name>
    <dbReference type="NCBI Taxonomy" id="1316150"/>
    <lineage>
        <taxon>Eukaryota</taxon>
        <taxon>Fungi</taxon>
        <taxon>Fungi incertae sedis</taxon>
        <taxon>Mucoromycota</taxon>
        <taxon>Glomeromycotina</taxon>
        <taxon>Glomeromycetes</taxon>
        <taxon>Diversisporales</taxon>
        <taxon>Gigasporaceae</taxon>
        <taxon>Dentiscutata</taxon>
    </lineage>
</organism>
<gene>
    <name evidence="1" type="ORF">DHETER_LOCUS9627</name>
</gene>
<keyword evidence="2" id="KW-1185">Reference proteome</keyword>
<feature type="non-terminal residue" evidence="1">
    <location>
        <position position="1"/>
    </location>
</feature>